<organism evidence="11 12">
    <name type="scientific">Pseudonocardia xinjiangensis</name>
    <dbReference type="NCBI Taxonomy" id="75289"/>
    <lineage>
        <taxon>Bacteria</taxon>
        <taxon>Bacillati</taxon>
        <taxon>Actinomycetota</taxon>
        <taxon>Actinomycetes</taxon>
        <taxon>Pseudonocardiales</taxon>
        <taxon>Pseudonocardiaceae</taxon>
        <taxon>Pseudonocardia</taxon>
    </lineage>
</organism>
<keyword evidence="9" id="KW-0812">Transmembrane</keyword>
<dbReference type="SUPFAM" id="SSF55874">
    <property type="entry name" value="ATPase domain of HSP90 chaperone/DNA topoisomerase II/histidine kinase"/>
    <property type="match status" value="1"/>
</dbReference>
<accession>A0ABX1R543</accession>
<evidence type="ECO:0000256" key="2">
    <source>
        <dbReference type="ARBA" id="ARBA00012438"/>
    </source>
</evidence>
<dbReference type="InterPro" id="IPR036890">
    <property type="entry name" value="HATPase_C_sf"/>
</dbReference>
<evidence type="ECO:0000256" key="3">
    <source>
        <dbReference type="ARBA" id="ARBA00022553"/>
    </source>
</evidence>
<keyword evidence="6 11" id="KW-0418">Kinase</keyword>
<reference evidence="11 12" key="1">
    <citation type="submission" date="2020-04" db="EMBL/GenBank/DDBJ databases">
        <authorList>
            <person name="Klaysubun C."/>
            <person name="Duangmal K."/>
            <person name="Lipun K."/>
        </authorList>
    </citation>
    <scope>NUCLEOTIDE SEQUENCE [LARGE SCALE GENOMIC DNA]</scope>
    <source>
        <strain evidence="11 12">JCM 11839</strain>
    </source>
</reference>
<dbReference type="GO" id="GO:0016301">
    <property type="term" value="F:kinase activity"/>
    <property type="evidence" value="ECO:0007669"/>
    <property type="project" value="UniProtKB-KW"/>
</dbReference>
<evidence type="ECO:0000256" key="7">
    <source>
        <dbReference type="ARBA" id="ARBA00022840"/>
    </source>
</evidence>
<feature type="transmembrane region" description="Helical" evidence="9">
    <location>
        <begin position="172"/>
        <end position="198"/>
    </location>
</feature>
<sequence length="462" mass="48715">MANGWPDRFSAWVDDRLTRVGLTSSFQRDCALAVAVVLASAVLLLVLFADSGEMESLGFGPFHMAAVFVVMTAQALLLCIRRVNPVLCLAVVAVLQVALIAVLPVEGAVRGFAPFVAAYTCGVLLPVRRAVRVVTGVAVFETAGFVVTHFVPGLTMAAQLGGQAPDASWTSAVWLAIGQLVSSVLTYAAAAVVGAYAATRRQYVELLRVRAAEAIESQRARADAAIGLERSRMARELHDIAAHHLSGMVVQTAVVERLIDRDPQAAKDAAAWIRAQGKETLHNLRLVVGTLREPGQGDARGDAGVLEDGGAPVPGLAVLDRLLGTARELGTPVEFVQEGDRRELPPIADVTFYRVAQEALANARDHAPGAPARVLLRFLGSEVSLDVVTDAGPPRDTATPPRGHRGFGLVGMKERAQVIGATFDAGPTPFGGWRVSLALPVDRETPEAAALRAWGTSTGGTS</sequence>
<keyword evidence="5" id="KW-0547">Nucleotide-binding</keyword>
<evidence type="ECO:0000259" key="10">
    <source>
        <dbReference type="Pfam" id="PF07730"/>
    </source>
</evidence>
<gene>
    <name evidence="11" type="ORF">HF577_00025</name>
</gene>
<feature type="domain" description="Signal transduction histidine kinase subgroup 3 dimerisation and phosphoacceptor" evidence="10">
    <location>
        <begin position="229"/>
        <end position="294"/>
    </location>
</feature>
<evidence type="ECO:0000256" key="8">
    <source>
        <dbReference type="ARBA" id="ARBA00023012"/>
    </source>
</evidence>
<keyword evidence="8" id="KW-0902">Two-component regulatory system</keyword>
<evidence type="ECO:0000313" key="11">
    <source>
        <dbReference type="EMBL" id="NMH75523.1"/>
    </source>
</evidence>
<keyword evidence="7" id="KW-0067">ATP-binding</keyword>
<evidence type="ECO:0000256" key="5">
    <source>
        <dbReference type="ARBA" id="ARBA00022741"/>
    </source>
</evidence>
<feature type="transmembrane region" description="Helical" evidence="9">
    <location>
        <begin position="30"/>
        <end position="49"/>
    </location>
</feature>
<dbReference type="CDD" id="cd16917">
    <property type="entry name" value="HATPase_UhpB-NarQ-NarX-like"/>
    <property type="match status" value="1"/>
</dbReference>
<feature type="transmembrane region" description="Helical" evidence="9">
    <location>
        <begin position="111"/>
        <end position="127"/>
    </location>
</feature>
<dbReference type="Proteomes" id="UP001296706">
    <property type="component" value="Unassembled WGS sequence"/>
</dbReference>
<dbReference type="Gene3D" id="1.20.5.1930">
    <property type="match status" value="1"/>
</dbReference>
<evidence type="ECO:0000256" key="1">
    <source>
        <dbReference type="ARBA" id="ARBA00000085"/>
    </source>
</evidence>
<feature type="transmembrane region" description="Helical" evidence="9">
    <location>
        <begin position="61"/>
        <end position="79"/>
    </location>
</feature>
<keyword evidence="4" id="KW-0808">Transferase</keyword>
<keyword evidence="3" id="KW-0597">Phosphoprotein</keyword>
<name>A0ABX1R543_9PSEU</name>
<evidence type="ECO:0000256" key="4">
    <source>
        <dbReference type="ARBA" id="ARBA00022679"/>
    </source>
</evidence>
<dbReference type="Pfam" id="PF07730">
    <property type="entry name" value="HisKA_3"/>
    <property type="match status" value="1"/>
</dbReference>
<comment type="catalytic activity">
    <reaction evidence="1">
        <text>ATP + protein L-histidine = ADP + protein N-phospho-L-histidine.</text>
        <dbReference type="EC" id="2.7.13.3"/>
    </reaction>
</comment>
<evidence type="ECO:0000256" key="6">
    <source>
        <dbReference type="ARBA" id="ARBA00022777"/>
    </source>
</evidence>
<dbReference type="EMBL" id="JAAXKY010000001">
    <property type="protein sequence ID" value="NMH75523.1"/>
    <property type="molecule type" value="Genomic_DNA"/>
</dbReference>
<feature type="transmembrane region" description="Helical" evidence="9">
    <location>
        <begin position="134"/>
        <end position="152"/>
    </location>
</feature>
<comment type="caution">
    <text evidence="11">The sequence shown here is derived from an EMBL/GenBank/DDBJ whole genome shotgun (WGS) entry which is preliminary data.</text>
</comment>
<feature type="transmembrane region" description="Helical" evidence="9">
    <location>
        <begin position="86"/>
        <end position="105"/>
    </location>
</feature>
<dbReference type="InterPro" id="IPR011712">
    <property type="entry name" value="Sig_transdc_His_kin_sub3_dim/P"/>
</dbReference>
<dbReference type="EC" id="2.7.13.3" evidence="2"/>
<dbReference type="PANTHER" id="PTHR24421">
    <property type="entry name" value="NITRATE/NITRITE SENSOR PROTEIN NARX-RELATED"/>
    <property type="match status" value="1"/>
</dbReference>
<evidence type="ECO:0000313" key="12">
    <source>
        <dbReference type="Proteomes" id="UP001296706"/>
    </source>
</evidence>
<dbReference type="InterPro" id="IPR050482">
    <property type="entry name" value="Sensor_HK_TwoCompSys"/>
</dbReference>
<keyword evidence="12" id="KW-1185">Reference proteome</keyword>
<dbReference type="Gene3D" id="3.30.565.10">
    <property type="entry name" value="Histidine kinase-like ATPase, C-terminal domain"/>
    <property type="match status" value="1"/>
</dbReference>
<evidence type="ECO:0000256" key="9">
    <source>
        <dbReference type="SAM" id="Phobius"/>
    </source>
</evidence>
<keyword evidence="9" id="KW-1133">Transmembrane helix</keyword>
<protein>
    <recommendedName>
        <fullName evidence="2">histidine kinase</fullName>
        <ecNumber evidence="2">2.7.13.3</ecNumber>
    </recommendedName>
</protein>
<dbReference type="PANTHER" id="PTHR24421:SF10">
    <property type="entry name" value="NITRATE_NITRITE SENSOR PROTEIN NARQ"/>
    <property type="match status" value="1"/>
</dbReference>
<proteinExistence type="predicted"/>
<keyword evidence="9" id="KW-0472">Membrane</keyword>